<gene>
    <name evidence="1" type="ORF">PAL_GLEAN10004978</name>
</gene>
<protein>
    <submittedName>
        <fullName evidence="1">von Willebrand factor A domain-containing protein 3A</fullName>
    </submittedName>
</protein>
<dbReference type="EMBL" id="KB030664">
    <property type="protein sequence ID" value="ELK12123.1"/>
    <property type="molecule type" value="Genomic_DNA"/>
</dbReference>
<keyword evidence="2" id="KW-1185">Reference proteome</keyword>
<dbReference type="SUPFAM" id="SSF53300">
    <property type="entry name" value="vWA-like"/>
    <property type="match status" value="1"/>
</dbReference>
<dbReference type="Proteomes" id="UP000010552">
    <property type="component" value="Unassembled WGS sequence"/>
</dbReference>
<sequence>MDISKRIGPNCTHQKSAWSPAAAKHCSIFPSMEVNGTVRHIQWTPREIEVYITCLEKVMRRYVQRLQWLLTGSRRLFGAILERKVCILLDTSGSMGPYLQQVKTELILLIWEQLRKHCDSFNLISFAEGLQLWQDTLVETTDAACHEAMQWVTRLHAEGSTSVLQALLASSTPEPDPDPMLPLFEGDDLRRLAQEITKARSFLWLARAFRSQLQKKQDAEPKATAL</sequence>
<dbReference type="PANTHER" id="PTHR46478:SF1">
    <property type="entry name" value="VON WILLEBRAND FACTOR A DOMAIN-CONTAINING PROTEIN 3A"/>
    <property type="match status" value="1"/>
</dbReference>
<evidence type="ECO:0000313" key="1">
    <source>
        <dbReference type="EMBL" id="ELK12123.1"/>
    </source>
</evidence>
<proteinExistence type="predicted"/>
<dbReference type="PANTHER" id="PTHR46478">
    <property type="entry name" value="VON WILLEBRAND FACTOR A DOMAIN-CONTAINING PROTEIN 3A"/>
    <property type="match status" value="1"/>
</dbReference>
<dbReference type="STRING" id="9402.L5KNE7"/>
<dbReference type="AlphaFoldDB" id="L5KNE7"/>
<evidence type="ECO:0000313" key="2">
    <source>
        <dbReference type="Proteomes" id="UP000010552"/>
    </source>
</evidence>
<accession>L5KNE7</accession>
<dbReference type="Gene3D" id="3.40.50.410">
    <property type="entry name" value="von Willebrand factor, type A domain"/>
    <property type="match status" value="1"/>
</dbReference>
<dbReference type="InParanoid" id="L5KNE7"/>
<name>L5KNE7_PTEAL</name>
<dbReference type="InterPro" id="IPR036465">
    <property type="entry name" value="vWFA_dom_sf"/>
</dbReference>
<reference evidence="2" key="1">
    <citation type="journal article" date="2013" name="Science">
        <title>Comparative analysis of bat genomes provides insight into the evolution of flight and immunity.</title>
        <authorList>
            <person name="Zhang G."/>
            <person name="Cowled C."/>
            <person name="Shi Z."/>
            <person name="Huang Z."/>
            <person name="Bishop-Lilly K.A."/>
            <person name="Fang X."/>
            <person name="Wynne J.W."/>
            <person name="Xiong Z."/>
            <person name="Baker M.L."/>
            <person name="Zhao W."/>
            <person name="Tachedjian M."/>
            <person name="Zhu Y."/>
            <person name="Zhou P."/>
            <person name="Jiang X."/>
            <person name="Ng J."/>
            <person name="Yang L."/>
            <person name="Wu L."/>
            <person name="Xiao J."/>
            <person name="Feng Y."/>
            <person name="Chen Y."/>
            <person name="Sun X."/>
            <person name="Zhang Y."/>
            <person name="Marsh G.A."/>
            <person name="Crameri G."/>
            <person name="Broder C.C."/>
            <person name="Frey K.G."/>
            <person name="Wang L.F."/>
            <person name="Wang J."/>
        </authorList>
    </citation>
    <scope>NUCLEOTIDE SEQUENCE [LARGE SCALE GENOMIC DNA]</scope>
</reference>
<organism evidence="1 2">
    <name type="scientific">Pteropus alecto</name>
    <name type="common">Black flying fox</name>
    <dbReference type="NCBI Taxonomy" id="9402"/>
    <lineage>
        <taxon>Eukaryota</taxon>
        <taxon>Metazoa</taxon>
        <taxon>Chordata</taxon>
        <taxon>Craniata</taxon>
        <taxon>Vertebrata</taxon>
        <taxon>Euteleostomi</taxon>
        <taxon>Mammalia</taxon>
        <taxon>Eutheria</taxon>
        <taxon>Laurasiatheria</taxon>
        <taxon>Chiroptera</taxon>
        <taxon>Yinpterochiroptera</taxon>
        <taxon>Pteropodoidea</taxon>
        <taxon>Pteropodidae</taxon>
        <taxon>Pteropodinae</taxon>
        <taxon>Pteropus</taxon>
    </lineage>
</organism>